<organism evidence="1 2">
    <name type="scientific">Brassica napus</name>
    <name type="common">Rape</name>
    <dbReference type="NCBI Taxonomy" id="3708"/>
    <lineage>
        <taxon>Eukaryota</taxon>
        <taxon>Viridiplantae</taxon>
        <taxon>Streptophyta</taxon>
        <taxon>Embryophyta</taxon>
        <taxon>Tracheophyta</taxon>
        <taxon>Spermatophyta</taxon>
        <taxon>Magnoliopsida</taxon>
        <taxon>eudicotyledons</taxon>
        <taxon>Gunneridae</taxon>
        <taxon>Pentapetalae</taxon>
        <taxon>rosids</taxon>
        <taxon>malvids</taxon>
        <taxon>Brassicales</taxon>
        <taxon>Brassicaceae</taxon>
        <taxon>Brassiceae</taxon>
        <taxon>Brassica</taxon>
    </lineage>
</organism>
<dbReference type="Proteomes" id="UP000824890">
    <property type="component" value="Unassembled WGS sequence"/>
</dbReference>
<dbReference type="EMBL" id="JAGKQM010000016">
    <property type="protein sequence ID" value="KAH0872967.1"/>
    <property type="molecule type" value="Genomic_DNA"/>
</dbReference>
<sequence>DTRDTFRHHHLKAGRLNRLSIFHSNLAHLPPLEILLIMIVEHYVALRFEYCWVHQLIEALTSLKPYQMLYVKDASDNWKMVGTDVGNKLFLKEPSANVILLDYISSES</sequence>
<comment type="caution">
    <text evidence="1">The sequence shown here is derived from an EMBL/GenBank/DDBJ whole genome shotgun (WGS) entry which is preliminary data.</text>
</comment>
<keyword evidence="2" id="KW-1185">Reference proteome</keyword>
<name>A0ABQ7YYF3_BRANA</name>
<protein>
    <submittedName>
        <fullName evidence="1">Uncharacterized protein</fullName>
    </submittedName>
</protein>
<feature type="non-terminal residue" evidence="1">
    <location>
        <position position="1"/>
    </location>
</feature>
<accession>A0ABQ7YYF3</accession>
<reference evidence="1 2" key="1">
    <citation type="submission" date="2021-05" db="EMBL/GenBank/DDBJ databases">
        <title>Genome Assembly of Synthetic Allotetraploid Brassica napus Reveals Homoeologous Exchanges between Subgenomes.</title>
        <authorList>
            <person name="Davis J.T."/>
        </authorList>
    </citation>
    <scope>NUCLEOTIDE SEQUENCE [LARGE SCALE GENOMIC DNA]</scope>
    <source>
        <strain evidence="2">cv. Da-Ae</strain>
        <tissue evidence="1">Seedling</tissue>
    </source>
</reference>
<proteinExistence type="predicted"/>
<evidence type="ECO:0000313" key="1">
    <source>
        <dbReference type="EMBL" id="KAH0872967.1"/>
    </source>
</evidence>
<gene>
    <name evidence="1" type="ORF">HID58_070329</name>
</gene>
<evidence type="ECO:0000313" key="2">
    <source>
        <dbReference type="Proteomes" id="UP000824890"/>
    </source>
</evidence>